<dbReference type="GO" id="GO:0032753">
    <property type="term" value="P:positive regulation of interleukin-4 production"/>
    <property type="evidence" value="ECO:0007669"/>
    <property type="project" value="Ensembl"/>
</dbReference>
<dbReference type="GO" id="GO:0005829">
    <property type="term" value="C:cytosol"/>
    <property type="evidence" value="ECO:0007669"/>
    <property type="project" value="Ensembl"/>
</dbReference>
<dbReference type="OMA" id="AWCQKVM"/>
<sequence length="485" mass="52697">MLQPAGQENGVAGPGGAGQEGVALQRSITLLNGVAIIIGTIIGSGIFVSPTGVLKEAGSPGLALVVWAVCGAFSIVGALCYAELGTTITKSGGDYAYMLEVYGSLPAFLKLWIELLIIRPSSQYIVALVFATYLLKPLFPTCPVPDGAAKLVACLCVLLLTAVNCYSVKAATRVQDAFAAAKLGALALIIILGFIQLGKGNVSSLKPEHAFEGTKVDVGNIVLALYSGLFAYGGWNYLNFVTEEMINPYRNLPLAIIISLPVVTLVYVLTNLAYFTTLSTEQMLTSEAVAVDFGNYHLGMMSWIIPVFVGLSCFGSVNGSLFTSSRLFFVGSREGHLPSILSMIHPRLLTPVPSLIFTCIMTLMYAFSKDIFSVINFFSFFNWLCVALAIIGMMWLRYKKPELERPIKVNVLLPIFFILACLFLIVVSFWMTPVECATGFVIILSGLPIYYFGVWWQNKPKWILQGIFSTTVLCQKLMEVVPQQS</sequence>
<feature type="transmembrane region" description="Helical" evidence="10">
    <location>
        <begin position="30"/>
        <end position="49"/>
    </location>
</feature>
<dbReference type="GO" id="GO:0015821">
    <property type="term" value="P:methionine transport"/>
    <property type="evidence" value="ECO:0007669"/>
    <property type="project" value="Ensembl"/>
</dbReference>
<reference evidence="11" key="1">
    <citation type="submission" date="2025-08" db="UniProtKB">
        <authorList>
            <consortium name="Ensembl"/>
        </authorList>
    </citation>
    <scope>IDENTIFICATION</scope>
</reference>
<feature type="transmembrane region" description="Helical" evidence="10">
    <location>
        <begin position="116"/>
        <end position="135"/>
    </location>
</feature>
<dbReference type="GO" id="GO:0010629">
    <property type="term" value="P:negative regulation of gene expression"/>
    <property type="evidence" value="ECO:0007669"/>
    <property type="project" value="Ensembl"/>
</dbReference>
<dbReference type="GO" id="GO:0032740">
    <property type="term" value="P:positive regulation of interleukin-17 production"/>
    <property type="evidence" value="ECO:0007669"/>
    <property type="project" value="Ensembl"/>
</dbReference>
<comment type="similarity">
    <text evidence="2">Belongs to the amino acid-polyamine-organocation (APC) superfamily. L-type amino acid transporter (LAT) (TC 2.A.3.8) family.</text>
</comment>
<feature type="transmembrane region" description="Helical" evidence="10">
    <location>
        <begin position="380"/>
        <end position="398"/>
    </location>
</feature>
<feature type="transmembrane region" description="Helical" evidence="10">
    <location>
        <begin position="218"/>
        <end position="240"/>
    </location>
</feature>
<dbReference type="GO" id="GO:0015823">
    <property type="term" value="P:phenylalanine transport"/>
    <property type="evidence" value="ECO:0007669"/>
    <property type="project" value="Ensembl"/>
</dbReference>
<dbReference type="Proteomes" id="UP000594220">
    <property type="component" value="Unplaced"/>
</dbReference>
<dbReference type="GO" id="GO:0016324">
    <property type="term" value="C:apical plasma membrane"/>
    <property type="evidence" value="ECO:0007669"/>
    <property type="project" value="Ensembl"/>
</dbReference>
<comment type="subcellular location">
    <subcellularLocation>
        <location evidence="1">Cell membrane</location>
        <topology evidence="1">Multi-pass membrane protein</topology>
    </subcellularLocation>
</comment>
<dbReference type="PANTHER" id="PTHR11785:SF315">
    <property type="entry name" value="LARGE NEUTRAL AMINO ACIDS TRANSPORTER SMALL SUBUNIT 1"/>
    <property type="match status" value="1"/>
</dbReference>
<keyword evidence="7 10" id="KW-1133">Transmembrane helix</keyword>
<dbReference type="GO" id="GO:0015829">
    <property type="term" value="P:valine transport"/>
    <property type="evidence" value="ECO:0007669"/>
    <property type="project" value="Ensembl"/>
</dbReference>
<keyword evidence="3" id="KW-0813">Transport</keyword>
<dbReference type="GO" id="GO:0031528">
    <property type="term" value="C:microvillus membrane"/>
    <property type="evidence" value="ECO:0007669"/>
    <property type="project" value="Ensembl"/>
</dbReference>
<evidence type="ECO:0000256" key="3">
    <source>
        <dbReference type="ARBA" id="ARBA00022448"/>
    </source>
</evidence>
<dbReference type="GO" id="GO:0015196">
    <property type="term" value="F:L-tryptophan transmembrane transporter activity"/>
    <property type="evidence" value="ECO:0007669"/>
    <property type="project" value="Ensembl"/>
</dbReference>
<dbReference type="GO" id="GO:0015828">
    <property type="term" value="P:tyrosine transport"/>
    <property type="evidence" value="ECO:0007669"/>
    <property type="project" value="Ensembl"/>
</dbReference>
<dbReference type="GeneTree" id="ENSGT00940000155581"/>
<evidence type="ECO:0000256" key="9">
    <source>
        <dbReference type="ARBA" id="ARBA00023157"/>
    </source>
</evidence>
<dbReference type="RefSeq" id="XP_019391549.1">
    <property type="nucleotide sequence ID" value="XM_019536004.1"/>
</dbReference>
<feature type="transmembrane region" description="Helical" evidence="10">
    <location>
        <begin position="303"/>
        <end position="328"/>
    </location>
</feature>
<dbReference type="GO" id="GO:0032729">
    <property type="term" value="P:positive regulation of type II interferon production"/>
    <property type="evidence" value="ECO:0007669"/>
    <property type="project" value="Ensembl"/>
</dbReference>
<dbReference type="GO" id="GO:1903801">
    <property type="term" value="P:L-leucine import across plasma membrane"/>
    <property type="evidence" value="ECO:0007669"/>
    <property type="project" value="Ensembl"/>
</dbReference>
<dbReference type="GO" id="GO:0015818">
    <property type="term" value="P:isoleucine transport"/>
    <property type="evidence" value="ECO:0007669"/>
    <property type="project" value="Ensembl"/>
</dbReference>
<evidence type="ECO:0000256" key="6">
    <source>
        <dbReference type="ARBA" id="ARBA00022970"/>
    </source>
</evidence>
<keyword evidence="4" id="KW-1003">Cell membrane</keyword>
<dbReference type="CTD" id="8140"/>
<dbReference type="Ensembl" id="ENSCPRT00005011310.1">
    <property type="protein sequence ID" value="ENSCPRP00005009614.1"/>
    <property type="gene ID" value="ENSCPRG00005006827.1"/>
</dbReference>
<dbReference type="NCBIfam" id="TIGR00911">
    <property type="entry name" value="2A0308"/>
    <property type="match status" value="1"/>
</dbReference>
<dbReference type="Pfam" id="PF13520">
    <property type="entry name" value="AA_permease_2"/>
    <property type="match status" value="1"/>
</dbReference>
<evidence type="ECO:0000256" key="10">
    <source>
        <dbReference type="SAM" id="Phobius"/>
    </source>
</evidence>
<dbReference type="InterPro" id="IPR004760">
    <property type="entry name" value="L_AA_transporter"/>
</dbReference>
<dbReference type="OrthoDB" id="10062876at2759"/>
<reference evidence="11" key="2">
    <citation type="submission" date="2025-09" db="UniProtKB">
        <authorList>
            <consortium name="Ensembl"/>
        </authorList>
    </citation>
    <scope>IDENTIFICATION</scope>
</reference>
<feature type="transmembrane region" description="Helical" evidence="10">
    <location>
        <begin position="178"/>
        <end position="198"/>
    </location>
</feature>
<dbReference type="GO" id="GO:0015190">
    <property type="term" value="F:L-leucine transmembrane transporter activity"/>
    <property type="evidence" value="ECO:0007669"/>
    <property type="project" value="Ensembl"/>
</dbReference>
<evidence type="ECO:0000256" key="5">
    <source>
        <dbReference type="ARBA" id="ARBA00022692"/>
    </source>
</evidence>
<feature type="transmembrane region" description="Helical" evidence="10">
    <location>
        <begin position="147"/>
        <end position="166"/>
    </location>
</feature>
<dbReference type="Gene3D" id="1.20.1740.10">
    <property type="entry name" value="Amino acid/polyamine transporter I"/>
    <property type="match status" value="1"/>
</dbReference>
<feature type="transmembrane region" description="Helical" evidence="10">
    <location>
        <begin position="348"/>
        <end position="368"/>
    </location>
</feature>
<dbReference type="InterPro" id="IPR002293">
    <property type="entry name" value="AA/rel_permease1"/>
</dbReference>
<keyword evidence="9" id="KW-1015">Disulfide bond</keyword>
<dbReference type="GO" id="GO:1902024">
    <property type="term" value="P:L-histidine transport"/>
    <property type="evidence" value="ECO:0007669"/>
    <property type="project" value="Ensembl"/>
</dbReference>
<evidence type="ECO:0000256" key="4">
    <source>
        <dbReference type="ARBA" id="ARBA00022475"/>
    </source>
</evidence>
<feature type="transmembrane region" description="Helical" evidence="10">
    <location>
        <begin position="437"/>
        <end position="456"/>
    </location>
</feature>
<feature type="transmembrane region" description="Helical" evidence="10">
    <location>
        <begin position="252"/>
        <end position="275"/>
    </location>
</feature>
<dbReference type="GeneID" id="109310701"/>
<keyword evidence="6" id="KW-0029">Amino-acid transport</keyword>
<organism evidence="11 12">
    <name type="scientific">Crocodylus porosus</name>
    <name type="common">Saltwater crocodile</name>
    <name type="synonym">Estuarine crocodile</name>
    <dbReference type="NCBI Taxonomy" id="8502"/>
    <lineage>
        <taxon>Eukaryota</taxon>
        <taxon>Metazoa</taxon>
        <taxon>Chordata</taxon>
        <taxon>Craniata</taxon>
        <taxon>Vertebrata</taxon>
        <taxon>Euteleostomi</taxon>
        <taxon>Archelosauria</taxon>
        <taxon>Archosauria</taxon>
        <taxon>Crocodylia</taxon>
        <taxon>Longirostres</taxon>
        <taxon>Crocodylidae</taxon>
        <taxon>Crocodylus</taxon>
    </lineage>
</organism>
<dbReference type="FunFam" id="1.20.1740.10:FF:000003">
    <property type="entry name" value="Y+L amino acid transporter 1 isoform X1"/>
    <property type="match status" value="1"/>
</dbReference>
<dbReference type="InterPro" id="IPR050598">
    <property type="entry name" value="AminoAcid_Transporter"/>
</dbReference>
<dbReference type="PANTHER" id="PTHR11785">
    <property type="entry name" value="AMINO ACID TRANSPORTER"/>
    <property type="match status" value="1"/>
</dbReference>
<evidence type="ECO:0000256" key="8">
    <source>
        <dbReference type="ARBA" id="ARBA00023136"/>
    </source>
</evidence>
<gene>
    <name evidence="11" type="primary">SLC7A5</name>
</gene>
<dbReference type="GO" id="GO:0015349">
    <property type="term" value="F:thyroid hormone transmembrane transporter activity"/>
    <property type="evidence" value="ECO:0007669"/>
    <property type="project" value="Ensembl"/>
</dbReference>
<dbReference type="GO" id="GO:0042908">
    <property type="term" value="P:xenobiotic transport"/>
    <property type="evidence" value="ECO:0007669"/>
    <property type="project" value="Ensembl"/>
</dbReference>
<proteinExistence type="inferred from homology"/>
<dbReference type="GO" id="GO:0032328">
    <property type="term" value="P:alanine transport"/>
    <property type="evidence" value="ECO:0007669"/>
    <property type="project" value="Ensembl"/>
</dbReference>
<dbReference type="KEGG" id="cpoo:109310701"/>
<dbReference type="AlphaFoldDB" id="A0A7M4FV11"/>
<evidence type="ECO:0000256" key="7">
    <source>
        <dbReference type="ARBA" id="ARBA00022989"/>
    </source>
</evidence>
<evidence type="ECO:0000256" key="1">
    <source>
        <dbReference type="ARBA" id="ARBA00004651"/>
    </source>
</evidence>
<keyword evidence="12" id="KW-1185">Reference proteome</keyword>
<evidence type="ECO:0000313" key="12">
    <source>
        <dbReference type="Proteomes" id="UP000594220"/>
    </source>
</evidence>
<dbReference type="GO" id="GO:1990184">
    <property type="term" value="C:amino acid transport complex"/>
    <property type="evidence" value="ECO:0007669"/>
    <property type="project" value="Ensembl"/>
</dbReference>
<evidence type="ECO:0000313" key="11">
    <source>
        <dbReference type="Ensembl" id="ENSCPRP00005009614.1"/>
    </source>
</evidence>
<name>A0A7M4FV11_CROPO</name>
<feature type="transmembrane region" description="Helical" evidence="10">
    <location>
        <begin position="61"/>
        <end position="82"/>
    </location>
</feature>
<dbReference type="GO" id="GO:1904556">
    <property type="term" value="P:L-tryptophan transmembrane transport"/>
    <property type="evidence" value="ECO:0007669"/>
    <property type="project" value="Ensembl"/>
</dbReference>
<dbReference type="GO" id="GO:0015824">
    <property type="term" value="P:proline transport"/>
    <property type="evidence" value="ECO:0007669"/>
    <property type="project" value="Ensembl"/>
</dbReference>
<dbReference type="GO" id="GO:0015297">
    <property type="term" value="F:antiporter activity"/>
    <property type="evidence" value="ECO:0007669"/>
    <property type="project" value="Ensembl"/>
</dbReference>
<feature type="transmembrane region" description="Helical" evidence="10">
    <location>
        <begin position="410"/>
        <end position="431"/>
    </location>
</feature>
<dbReference type="PIRSF" id="PIRSF006060">
    <property type="entry name" value="AA_transporter"/>
    <property type="match status" value="1"/>
</dbReference>
<keyword evidence="8 10" id="KW-0472">Membrane</keyword>
<accession>A0A7M4FV11</accession>
<protein>
    <submittedName>
        <fullName evidence="11">Solute carrier family 7 member 5</fullName>
    </submittedName>
</protein>
<keyword evidence="5 10" id="KW-0812">Transmembrane</keyword>
<evidence type="ECO:0000256" key="2">
    <source>
        <dbReference type="ARBA" id="ARBA00007040"/>
    </source>
</evidence>